<evidence type="ECO:0000313" key="3">
    <source>
        <dbReference type="Proteomes" id="UP000050272"/>
    </source>
</evidence>
<organism evidence="2 3">
    <name type="scientific">Bacillus australimaris</name>
    <dbReference type="NCBI Taxonomy" id="1326968"/>
    <lineage>
        <taxon>Bacteria</taxon>
        <taxon>Bacillati</taxon>
        <taxon>Bacillota</taxon>
        <taxon>Bacilli</taxon>
        <taxon>Bacillales</taxon>
        <taxon>Bacillaceae</taxon>
        <taxon>Bacillus</taxon>
    </lineage>
</organism>
<keyword evidence="1" id="KW-0472">Membrane</keyword>
<keyword evidence="3" id="KW-1185">Reference proteome</keyword>
<proteinExistence type="predicted"/>
<evidence type="ECO:0000256" key="1">
    <source>
        <dbReference type="SAM" id="Phobius"/>
    </source>
</evidence>
<dbReference type="Proteomes" id="UP000050272">
    <property type="component" value="Unassembled WGS sequence"/>
</dbReference>
<gene>
    <name evidence="2" type="ORF">AKG37_15175</name>
</gene>
<dbReference type="EMBL" id="LGYN01000030">
    <property type="protein sequence ID" value="KPN12687.1"/>
    <property type="molecule type" value="Genomic_DNA"/>
</dbReference>
<keyword evidence="1" id="KW-0812">Transmembrane</keyword>
<reference evidence="2 3" key="1">
    <citation type="submission" date="2015-07" db="EMBL/GenBank/DDBJ databases">
        <title>Bacillus zhangzhouensis sp. nov. and Bacillus nanhaiticus sp. nov.</title>
        <authorList>
            <person name="Liu Y."/>
            <person name="Lai Q."/>
            <person name="Shao Z."/>
        </authorList>
    </citation>
    <scope>NUCLEOTIDE SEQUENCE [LARGE SCALE GENOMIC DNA]</scope>
    <source>
        <strain evidence="2 3">NH7I_1</strain>
    </source>
</reference>
<evidence type="ECO:0000313" key="2">
    <source>
        <dbReference type="EMBL" id="KPN12687.1"/>
    </source>
</evidence>
<keyword evidence="1" id="KW-1133">Transmembrane helix</keyword>
<comment type="caution">
    <text evidence="2">The sequence shown here is derived from an EMBL/GenBank/DDBJ whole genome shotgun (WGS) entry which is preliminary data.</text>
</comment>
<sequence>MIYFGRQYYLCFQSNFYHLKYGAVIGDYLLGSGLLSIDMLILVDNKVSKTPIYKQIKEL</sequence>
<protein>
    <submittedName>
        <fullName evidence="2">Uncharacterized protein</fullName>
    </submittedName>
</protein>
<feature type="transmembrane region" description="Helical" evidence="1">
    <location>
        <begin position="21"/>
        <end position="43"/>
    </location>
</feature>
<accession>A0ABR5MPD9</accession>
<name>A0ABR5MPD9_9BACI</name>